<evidence type="ECO:0000313" key="2">
    <source>
        <dbReference type="Proteomes" id="UP001172680"/>
    </source>
</evidence>
<proteinExistence type="predicted"/>
<comment type="caution">
    <text evidence="1">The sequence shown here is derived from an EMBL/GenBank/DDBJ whole genome shotgun (WGS) entry which is preliminary data.</text>
</comment>
<gene>
    <name evidence="1" type="ORF">H2199_004656</name>
</gene>
<accession>A0ACC2Z4M5</accession>
<evidence type="ECO:0000313" key="1">
    <source>
        <dbReference type="EMBL" id="KAJ9642276.1"/>
    </source>
</evidence>
<keyword evidence="2" id="KW-1185">Reference proteome</keyword>
<organism evidence="1 2">
    <name type="scientific">Coniosporium tulheliwenetii</name>
    <dbReference type="NCBI Taxonomy" id="3383036"/>
    <lineage>
        <taxon>Eukaryota</taxon>
        <taxon>Fungi</taxon>
        <taxon>Dikarya</taxon>
        <taxon>Ascomycota</taxon>
        <taxon>Pezizomycotina</taxon>
        <taxon>Dothideomycetes</taxon>
        <taxon>Dothideomycetes incertae sedis</taxon>
        <taxon>Coniosporium</taxon>
    </lineage>
</organism>
<sequence length="451" mass="49376">MDHLVGGVIRSVGDVVDGTVHTAGAVVGGAAHAVGRLVNDPLGSVVEGAKLGATAIPKRLVDWLGHENSIIDSATAIFKKANDEPVRKLVETVLQRSPTLISPELLLETVKELTVAVLKAVITKVGQLQIIKDGISSNQLNKATLGIVQSNGADLARFFVDLVECAKCYASADSLDGAATQNHPHRQDNEFDFAEAMNRHAAICQVQRLAKSIIFMLERITVRTTFDQIMMSEKTTLPSDILELRTTIKVTPARQSAGPALPEDEPEEAQRLPNEKWLFVNGIAEDLGPTHVVMIAHSQGCLLLSLALESLLNDLVGTGDVKIRKTMLSRLCVFTFGNPSVDWKLEMDEGHSIEPLENSDQARKDLTYLSSHVLRTEHFANEKDFVARLGVLNEKKPPDSGYDYIFINKGKDWIGHLFGTQYSLDPNDYTEANGQISWLLACADAIPMRRE</sequence>
<reference evidence="1" key="1">
    <citation type="submission" date="2022-10" db="EMBL/GenBank/DDBJ databases">
        <title>Culturing micro-colonial fungi from biological soil crusts in the Mojave desert and describing Neophaeococcomyces mojavensis, and introducing the new genera and species Taxawa tesnikishii.</title>
        <authorList>
            <person name="Kurbessoian T."/>
            <person name="Stajich J.E."/>
        </authorList>
    </citation>
    <scope>NUCLEOTIDE SEQUENCE</scope>
    <source>
        <strain evidence="1">JES_115</strain>
    </source>
</reference>
<dbReference type="EMBL" id="JAPDRP010000013">
    <property type="protein sequence ID" value="KAJ9642276.1"/>
    <property type="molecule type" value="Genomic_DNA"/>
</dbReference>
<dbReference type="Proteomes" id="UP001172680">
    <property type="component" value="Unassembled WGS sequence"/>
</dbReference>
<name>A0ACC2Z4M5_9PEZI</name>
<protein>
    <submittedName>
        <fullName evidence="1">Uncharacterized protein</fullName>
    </submittedName>
</protein>